<sequence>MGRICYIMGKSSSGKDTIFKKLKEKMPELRIIIPYTTRPVRAEETDGVEYYFVDEEKLKAMEKEGHVIEVREYDTKHGIWKYFTADDGQIDLDRHSYLVIGTLESYEAMCRYFGKDKLIPVYIEVENGLRLERALQRERGQSEPRYSEMCRRFLADEADFSEENLKKAGIGRSFRNHKMEDCLEEIHTYLKEKLK</sequence>
<evidence type="ECO:0000256" key="5">
    <source>
        <dbReference type="ARBA" id="ARBA00048594"/>
    </source>
</evidence>
<dbReference type="Proteomes" id="UP000254051">
    <property type="component" value="Unassembled WGS sequence"/>
</dbReference>
<comment type="catalytic activity">
    <reaction evidence="5">
        <text>GMP + ATP = GDP + ADP</text>
        <dbReference type="Rhea" id="RHEA:20780"/>
        <dbReference type="ChEBI" id="CHEBI:30616"/>
        <dbReference type="ChEBI" id="CHEBI:58115"/>
        <dbReference type="ChEBI" id="CHEBI:58189"/>
        <dbReference type="ChEBI" id="CHEBI:456216"/>
        <dbReference type="EC" id="2.7.4.8"/>
    </reaction>
</comment>
<dbReference type="InterPro" id="IPR008145">
    <property type="entry name" value="GK/Ca_channel_bsu"/>
</dbReference>
<gene>
    <name evidence="7" type="ORF">SAMN05216529_12129</name>
</gene>
<evidence type="ECO:0000256" key="4">
    <source>
        <dbReference type="ARBA" id="ARBA00022777"/>
    </source>
</evidence>
<evidence type="ECO:0000256" key="2">
    <source>
        <dbReference type="ARBA" id="ARBA00005790"/>
    </source>
</evidence>
<evidence type="ECO:0000313" key="8">
    <source>
        <dbReference type="Proteomes" id="UP000254051"/>
    </source>
</evidence>
<name>A0A315ZPM9_9FIRM</name>
<dbReference type="Pfam" id="PF00625">
    <property type="entry name" value="Guanylate_kin"/>
    <property type="match status" value="1"/>
</dbReference>
<dbReference type="InterPro" id="IPR008144">
    <property type="entry name" value="Guanylate_kin-like_dom"/>
</dbReference>
<evidence type="ECO:0000259" key="6">
    <source>
        <dbReference type="PROSITE" id="PS50052"/>
    </source>
</evidence>
<keyword evidence="4 7" id="KW-0418">Kinase</keyword>
<evidence type="ECO:0000313" key="7">
    <source>
        <dbReference type="EMBL" id="SUQ16095.1"/>
    </source>
</evidence>
<dbReference type="AlphaFoldDB" id="A0A315ZPM9"/>
<dbReference type="InterPro" id="IPR027417">
    <property type="entry name" value="P-loop_NTPase"/>
</dbReference>
<comment type="function">
    <text evidence="1">Essential for recycling GMP and indirectly, cGMP.</text>
</comment>
<comment type="similarity">
    <text evidence="2">Belongs to the guanylate kinase family.</text>
</comment>
<protein>
    <submittedName>
        <fullName evidence="7">Guanylate kinase</fullName>
    </submittedName>
</protein>
<dbReference type="InterPro" id="IPR020590">
    <property type="entry name" value="Guanylate_kinase_CS"/>
</dbReference>
<organism evidence="7 8">
    <name type="scientific">Faecalicatena contorta</name>
    <dbReference type="NCBI Taxonomy" id="39482"/>
    <lineage>
        <taxon>Bacteria</taxon>
        <taxon>Bacillati</taxon>
        <taxon>Bacillota</taxon>
        <taxon>Clostridia</taxon>
        <taxon>Lachnospirales</taxon>
        <taxon>Lachnospiraceae</taxon>
        <taxon>Faecalicatena</taxon>
    </lineage>
</organism>
<feature type="domain" description="Guanylate kinase-like" evidence="6">
    <location>
        <begin position="2"/>
        <end position="195"/>
    </location>
</feature>
<dbReference type="GO" id="GO:0005829">
    <property type="term" value="C:cytosol"/>
    <property type="evidence" value="ECO:0007669"/>
    <property type="project" value="TreeGrafter"/>
</dbReference>
<dbReference type="Gene3D" id="3.40.50.300">
    <property type="entry name" value="P-loop containing nucleotide triphosphate hydrolases"/>
    <property type="match status" value="1"/>
</dbReference>
<keyword evidence="8" id="KW-1185">Reference proteome</keyword>
<evidence type="ECO:0000256" key="3">
    <source>
        <dbReference type="ARBA" id="ARBA00022679"/>
    </source>
</evidence>
<dbReference type="EMBL" id="UHJJ01000021">
    <property type="protein sequence ID" value="SUQ16095.1"/>
    <property type="molecule type" value="Genomic_DNA"/>
</dbReference>
<accession>A0A315ZPM9</accession>
<dbReference type="RefSeq" id="WP_109714509.1">
    <property type="nucleotide sequence ID" value="NZ_QGDS01000021.1"/>
</dbReference>
<dbReference type="GO" id="GO:0004385">
    <property type="term" value="F:GMP kinase activity"/>
    <property type="evidence" value="ECO:0007669"/>
    <property type="project" value="UniProtKB-EC"/>
</dbReference>
<keyword evidence="3" id="KW-0808">Transferase</keyword>
<dbReference type="PROSITE" id="PS00856">
    <property type="entry name" value="GUANYLATE_KINASE_1"/>
    <property type="match status" value="1"/>
</dbReference>
<dbReference type="PROSITE" id="PS50052">
    <property type="entry name" value="GUANYLATE_KINASE_2"/>
    <property type="match status" value="1"/>
</dbReference>
<dbReference type="SMART" id="SM00072">
    <property type="entry name" value="GuKc"/>
    <property type="match status" value="1"/>
</dbReference>
<dbReference type="PANTHER" id="PTHR23117">
    <property type="entry name" value="GUANYLATE KINASE-RELATED"/>
    <property type="match status" value="1"/>
</dbReference>
<dbReference type="OrthoDB" id="1033810at2"/>
<dbReference type="SUPFAM" id="SSF52540">
    <property type="entry name" value="P-loop containing nucleoside triphosphate hydrolases"/>
    <property type="match status" value="1"/>
</dbReference>
<dbReference type="PANTHER" id="PTHR23117:SF13">
    <property type="entry name" value="GUANYLATE KINASE"/>
    <property type="match status" value="1"/>
</dbReference>
<evidence type="ECO:0000256" key="1">
    <source>
        <dbReference type="ARBA" id="ARBA00003531"/>
    </source>
</evidence>
<reference evidence="8" key="1">
    <citation type="submission" date="2017-07" db="EMBL/GenBank/DDBJ databases">
        <authorList>
            <person name="Varghese N."/>
            <person name="Submissions S."/>
        </authorList>
    </citation>
    <scope>NUCLEOTIDE SEQUENCE [LARGE SCALE GENOMIC DNA]</scope>
    <source>
        <strain evidence="8">NLAE-zl-C134</strain>
    </source>
</reference>
<proteinExistence type="inferred from homology"/>